<dbReference type="InterPro" id="IPR000679">
    <property type="entry name" value="Znf_GATA"/>
</dbReference>
<feature type="compositionally biased region" description="Basic and acidic residues" evidence="7">
    <location>
        <begin position="555"/>
        <end position="564"/>
    </location>
</feature>
<feature type="region of interest" description="Disordered" evidence="7">
    <location>
        <begin position="816"/>
        <end position="872"/>
    </location>
</feature>
<dbReference type="Gene3D" id="3.30.50.10">
    <property type="entry name" value="Erythroid Transcription Factor GATA-1, subunit A"/>
    <property type="match status" value="1"/>
</dbReference>
<evidence type="ECO:0000256" key="7">
    <source>
        <dbReference type="SAM" id="MobiDB-lite"/>
    </source>
</evidence>
<evidence type="ECO:0000259" key="8">
    <source>
        <dbReference type="PROSITE" id="PS50114"/>
    </source>
</evidence>
<dbReference type="AlphaFoldDB" id="A0A316VH45"/>
<keyword evidence="5" id="KW-0804">Transcription</keyword>
<dbReference type="OrthoDB" id="2162994at2759"/>
<accession>A0A316VH45</accession>
<dbReference type="InParanoid" id="A0A316VH45"/>
<evidence type="ECO:0000256" key="4">
    <source>
        <dbReference type="ARBA" id="ARBA00023015"/>
    </source>
</evidence>
<feature type="compositionally biased region" description="Basic residues" evidence="7">
    <location>
        <begin position="201"/>
        <end position="210"/>
    </location>
</feature>
<reference evidence="9 10" key="1">
    <citation type="journal article" date="2018" name="Mol. Biol. Evol.">
        <title>Broad Genomic Sampling Reveals a Smut Pathogenic Ancestry of the Fungal Clade Ustilaginomycotina.</title>
        <authorList>
            <person name="Kijpornyongpan T."/>
            <person name="Mondo S.J."/>
            <person name="Barry K."/>
            <person name="Sandor L."/>
            <person name="Lee J."/>
            <person name="Lipzen A."/>
            <person name="Pangilinan J."/>
            <person name="LaButti K."/>
            <person name="Hainaut M."/>
            <person name="Henrissat B."/>
            <person name="Grigoriev I.V."/>
            <person name="Spatafora J.W."/>
            <person name="Aime M.C."/>
        </authorList>
    </citation>
    <scope>NUCLEOTIDE SEQUENCE [LARGE SCALE GENOMIC DNA]</scope>
    <source>
        <strain evidence="9 10">MCA 3882</strain>
    </source>
</reference>
<keyword evidence="1" id="KW-0479">Metal-binding</keyword>
<dbReference type="Pfam" id="PF00320">
    <property type="entry name" value="GATA"/>
    <property type="match status" value="1"/>
</dbReference>
<protein>
    <recommendedName>
        <fullName evidence="8">GATA-type domain-containing protein</fullName>
    </recommendedName>
</protein>
<dbReference type="CDD" id="cd00202">
    <property type="entry name" value="ZnF_GATA"/>
    <property type="match status" value="1"/>
</dbReference>
<feature type="region of interest" description="Disordered" evidence="7">
    <location>
        <begin position="515"/>
        <end position="564"/>
    </location>
</feature>
<organism evidence="9 10">
    <name type="scientific">Meira miltonrushii</name>
    <dbReference type="NCBI Taxonomy" id="1280837"/>
    <lineage>
        <taxon>Eukaryota</taxon>
        <taxon>Fungi</taxon>
        <taxon>Dikarya</taxon>
        <taxon>Basidiomycota</taxon>
        <taxon>Ustilaginomycotina</taxon>
        <taxon>Exobasidiomycetes</taxon>
        <taxon>Exobasidiales</taxon>
        <taxon>Brachybasidiaceae</taxon>
        <taxon>Meira</taxon>
    </lineage>
</organism>
<feature type="region of interest" description="Disordered" evidence="7">
    <location>
        <begin position="194"/>
        <end position="310"/>
    </location>
</feature>
<feature type="compositionally biased region" description="Basic residues" evidence="7">
    <location>
        <begin position="59"/>
        <end position="71"/>
    </location>
</feature>
<evidence type="ECO:0000256" key="1">
    <source>
        <dbReference type="ARBA" id="ARBA00022723"/>
    </source>
</evidence>
<evidence type="ECO:0000256" key="6">
    <source>
        <dbReference type="PROSITE-ProRule" id="PRU00094"/>
    </source>
</evidence>
<feature type="region of interest" description="Disordered" evidence="7">
    <location>
        <begin position="39"/>
        <end position="88"/>
    </location>
</feature>
<evidence type="ECO:0000256" key="5">
    <source>
        <dbReference type="ARBA" id="ARBA00023163"/>
    </source>
</evidence>
<keyword evidence="10" id="KW-1185">Reference proteome</keyword>
<feature type="compositionally biased region" description="Polar residues" evidence="7">
    <location>
        <begin position="259"/>
        <end position="274"/>
    </location>
</feature>
<feature type="region of interest" description="Disordered" evidence="7">
    <location>
        <begin position="1"/>
        <end position="26"/>
    </location>
</feature>
<evidence type="ECO:0000256" key="2">
    <source>
        <dbReference type="ARBA" id="ARBA00022771"/>
    </source>
</evidence>
<feature type="compositionally biased region" description="Low complexity" evidence="7">
    <location>
        <begin position="515"/>
        <end position="532"/>
    </location>
</feature>
<proteinExistence type="predicted"/>
<feature type="compositionally biased region" description="Low complexity" evidence="7">
    <location>
        <begin position="233"/>
        <end position="258"/>
    </location>
</feature>
<feature type="compositionally biased region" description="Polar residues" evidence="7">
    <location>
        <begin position="10"/>
        <end position="24"/>
    </location>
</feature>
<evidence type="ECO:0000313" key="10">
    <source>
        <dbReference type="Proteomes" id="UP000245771"/>
    </source>
</evidence>
<feature type="region of interest" description="Disordered" evidence="7">
    <location>
        <begin position="411"/>
        <end position="452"/>
    </location>
</feature>
<name>A0A316VH45_9BASI</name>
<dbReference type="RefSeq" id="XP_025357214.1">
    <property type="nucleotide sequence ID" value="XM_025498100.1"/>
</dbReference>
<dbReference type="SUPFAM" id="SSF57716">
    <property type="entry name" value="Glucocorticoid receptor-like (DNA-binding domain)"/>
    <property type="match status" value="1"/>
</dbReference>
<feature type="compositionally biased region" description="Basic and acidic residues" evidence="7">
    <location>
        <begin position="824"/>
        <end position="838"/>
    </location>
</feature>
<feature type="domain" description="GATA-type" evidence="8">
    <location>
        <begin position="777"/>
        <end position="827"/>
    </location>
</feature>
<feature type="compositionally biased region" description="Polar residues" evidence="7">
    <location>
        <begin position="217"/>
        <end position="232"/>
    </location>
</feature>
<dbReference type="GO" id="GO:0043565">
    <property type="term" value="F:sequence-specific DNA binding"/>
    <property type="evidence" value="ECO:0007669"/>
    <property type="project" value="InterPro"/>
</dbReference>
<dbReference type="PANTHER" id="PTHR47172:SF24">
    <property type="entry name" value="GATA ZINC FINGER DOMAIN-CONTAINING PROTEIN 14-RELATED"/>
    <property type="match status" value="1"/>
</dbReference>
<feature type="compositionally biased region" description="Acidic residues" evidence="7">
    <location>
        <begin position="78"/>
        <end position="88"/>
    </location>
</feature>
<keyword evidence="4" id="KW-0805">Transcription regulation</keyword>
<dbReference type="GO" id="GO:0008270">
    <property type="term" value="F:zinc ion binding"/>
    <property type="evidence" value="ECO:0007669"/>
    <property type="project" value="UniProtKB-KW"/>
</dbReference>
<evidence type="ECO:0000256" key="3">
    <source>
        <dbReference type="ARBA" id="ARBA00022833"/>
    </source>
</evidence>
<dbReference type="InterPro" id="IPR013088">
    <property type="entry name" value="Znf_NHR/GATA"/>
</dbReference>
<feature type="compositionally biased region" description="Basic and acidic residues" evidence="7">
    <location>
        <begin position="42"/>
        <end position="52"/>
    </location>
</feature>
<dbReference type="GeneID" id="37019881"/>
<dbReference type="STRING" id="1280837.A0A316VH45"/>
<keyword evidence="3" id="KW-0862">Zinc</keyword>
<gene>
    <name evidence="9" type="ORF">FA14DRAFT_159207</name>
</gene>
<keyword evidence="2 6" id="KW-0863">Zinc-finger</keyword>
<evidence type="ECO:0000313" key="9">
    <source>
        <dbReference type="EMBL" id="PWN36912.1"/>
    </source>
</evidence>
<sequence length="872" mass="93574">MAPMPLTGTIGATSSANSELQAASNRKALPDSVTSFFLPSIERPEKVAERKKQVALQRQQKKKEQRSRRSISNKQKEEEYESVPEQEDEDLLDLDESLILLQSLRQSRLAHLTSMLPYLSTRHRTSTRYHPPPKEHPYPGGLDPSVVPPTLLNMGKADVRVGPFVFPRTRFSEARIEGGAQDAQGLSLMKGQISDTATPVKVKKPRKPKTPKAATETGVTTNDSPALTATAQTPAVGSTAPTAPTTPSKPPTTNLSTPLANTPSTSAGPMQSTPLAKPTGQVPAAPSSVAQPSIAPAATPPRPPMAQAPGAAPINEKVVKAVSAAAQQDPALQNLLYVAANNKASPDQLRELAAFIARVSAGLEKIESAQAEERKKEEEKQAKLAAKRAARAADAKARRAAKKAAALAEAEKVAENSADVGEGEPKSGDEESFDASVPRFLPPPDANQPPPYPPIVVVEFRENPSARFILPLWRDAVVERRKDGAVRSIKVSMLLPGIGSSAALRASDDDASLISTKTKGAKSSGKKSTAPGTEEKKEEEEDENPISSTNPPTDEQLRKEAPKGAETRLVTWSISGTNKDPLSDAIWQIFGRVMGAKTIVDGVEVPVEESGVTQNTGEDGHQPSTRLSEDVLASVIAKIRALPPSHRDDERIPKLRVRPEEIPKDLHDHLSDKYAPRIQVLASRPIVRIKRGTGADGEDGEQQFEVLRNVQAGNMVVKRARIKTDEDEGEDTTMGLDGGEDESMFSSGTGIFGDQHSKPKRKRHVAKYNPDGSLKLCQACGTNSTPMWRRGPAGKSTLCNACGAKWKVGRLVVPDIPPTAPPADEIRQKQNANDKVEAVDSGTMEESTTENKGDDVSADVSMQEAGQDDTSK</sequence>
<dbReference type="SMART" id="SM00401">
    <property type="entry name" value="ZnF_GATA"/>
    <property type="match status" value="1"/>
</dbReference>
<feature type="compositionally biased region" description="Pro residues" evidence="7">
    <location>
        <begin position="440"/>
        <end position="452"/>
    </location>
</feature>
<dbReference type="GO" id="GO:0006355">
    <property type="term" value="P:regulation of DNA-templated transcription"/>
    <property type="evidence" value="ECO:0007669"/>
    <property type="project" value="InterPro"/>
</dbReference>
<dbReference type="EMBL" id="KZ819602">
    <property type="protein sequence ID" value="PWN36912.1"/>
    <property type="molecule type" value="Genomic_DNA"/>
</dbReference>
<dbReference type="PROSITE" id="PS50114">
    <property type="entry name" value="GATA_ZN_FINGER_2"/>
    <property type="match status" value="1"/>
</dbReference>
<dbReference type="Proteomes" id="UP000245771">
    <property type="component" value="Unassembled WGS sequence"/>
</dbReference>
<dbReference type="PANTHER" id="PTHR47172">
    <property type="entry name" value="OS01G0976800 PROTEIN"/>
    <property type="match status" value="1"/>
</dbReference>